<dbReference type="AlphaFoldDB" id="A0A8S1RPC3"/>
<evidence type="ECO:0000313" key="1">
    <source>
        <dbReference type="EMBL" id="CAD8129213.1"/>
    </source>
</evidence>
<sequence>MDKLKIMEQELHFLYQNVIQYFIYFIKNFPKANYETFNQHICILKTCKAMQKFNYFWKKSLKTFWIIP</sequence>
<organism evidence="1 2">
    <name type="scientific">Paramecium sonneborni</name>
    <dbReference type="NCBI Taxonomy" id="65129"/>
    <lineage>
        <taxon>Eukaryota</taxon>
        <taxon>Sar</taxon>
        <taxon>Alveolata</taxon>
        <taxon>Ciliophora</taxon>
        <taxon>Intramacronucleata</taxon>
        <taxon>Oligohymenophorea</taxon>
        <taxon>Peniculida</taxon>
        <taxon>Parameciidae</taxon>
        <taxon>Paramecium</taxon>
    </lineage>
</organism>
<gene>
    <name evidence="1" type="ORF">PSON_ATCC_30995.1.T2100028</name>
</gene>
<keyword evidence="2" id="KW-1185">Reference proteome</keyword>
<reference evidence="1" key="1">
    <citation type="submission" date="2021-01" db="EMBL/GenBank/DDBJ databases">
        <authorList>
            <consortium name="Genoscope - CEA"/>
            <person name="William W."/>
        </authorList>
    </citation>
    <scope>NUCLEOTIDE SEQUENCE</scope>
</reference>
<dbReference type="Proteomes" id="UP000692954">
    <property type="component" value="Unassembled WGS sequence"/>
</dbReference>
<evidence type="ECO:0000313" key="2">
    <source>
        <dbReference type="Proteomes" id="UP000692954"/>
    </source>
</evidence>
<dbReference type="EMBL" id="CAJJDN010000210">
    <property type="protein sequence ID" value="CAD8129213.1"/>
    <property type="molecule type" value="Genomic_DNA"/>
</dbReference>
<accession>A0A8S1RPC3</accession>
<proteinExistence type="predicted"/>
<comment type="caution">
    <text evidence="1">The sequence shown here is derived from an EMBL/GenBank/DDBJ whole genome shotgun (WGS) entry which is preliminary data.</text>
</comment>
<name>A0A8S1RPC3_9CILI</name>
<protein>
    <submittedName>
        <fullName evidence="1">Uncharacterized protein</fullName>
    </submittedName>
</protein>